<feature type="transmembrane region" description="Helical" evidence="6">
    <location>
        <begin position="7"/>
        <end position="24"/>
    </location>
</feature>
<dbReference type="EMBL" id="JABUMX010000002">
    <property type="protein sequence ID" value="NTS31692.1"/>
    <property type="molecule type" value="Genomic_DNA"/>
</dbReference>
<keyword evidence="3 6" id="KW-0812">Transmembrane</keyword>
<comment type="subcellular location">
    <subcellularLocation>
        <location evidence="1">Cell membrane</location>
        <topology evidence="1">Multi-pass membrane protein</topology>
    </subcellularLocation>
</comment>
<gene>
    <name evidence="7" type="ORF">HQ945_10540</name>
</gene>
<proteinExistence type="predicted"/>
<dbReference type="GO" id="GO:0005886">
    <property type="term" value="C:plasma membrane"/>
    <property type="evidence" value="ECO:0007669"/>
    <property type="project" value="UniProtKB-SubCell"/>
</dbReference>
<dbReference type="RefSeq" id="WP_113280308.1">
    <property type="nucleotide sequence ID" value="NZ_JABUMX010000002.1"/>
</dbReference>
<keyword evidence="4 6" id="KW-1133">Transmembrane helix</keyword>
<comment type="caution">
    <text evidence="7">The sequence shown here is derived from an EMBL/GenBank/DDBJ whole genome shotgun (WGS) entry which is preliminary data.</text>
</comment>
<feature type="transmembrane region" description="Helical" evidence="6">
    <location>
        <begin position="157"/>
        <end position="182"/>
    </location>
</feature>
<evidence type="ECO:0000256" key="1">
    <source>
        <dbReference type="ARBA" id="ARBA00004651"/>
    </source>
</evidence>
<accession>A0A849VP41</accession>
<dbReference type="PANTHER" id="PTHR39087:SF2">
    <property type="entry name" value="UPF0104 MEMBRANE PROTEIN MJ1595"/>
    <property type="match status" value="1"/>
</dbReference>
<keyword evidence="8" id="KW-1185">Reference proteome</keyword>
<evidence type="ECO:0000313" key="8">
    <source>
        <dbReference type="Proteomes" id="UP000550508"/>
    </source>
</evidence>
<organism evidence="7 8">
    <name type="scientific">Phyllobacterium pellucidum</name>
    <dbReference type="NCBI Taxonomy" id="2740464"/>
    <lineage>
        <taxon>Bacteria</taxon>
        <taxon>Pseudomonadati</taxon>
        <taxon>Pseudomonadota</taxon>
        <taxon>Alphaproteobacteria</taxon>
        <taxon>Hyphomicrobiales</taxon>
        <taxon>Phyllobacteriaceae</taxon>
        <taxon>Phyllobacterium</taxon>
    </lineage>
</organism>
<dbReference type="AlphaFoldDB" id="A0A849VP41"/>
<evidence type="ECO:0000256" key="2">
    <source>
        <dbReference type="ARBA" id="ARBA00022475"/>
    </source>
</evidence>
<sequence length="316" mass="34870">MKLKDYVWPVVGLAAVGISVWLLYKELRSISLDDVIDSIYAIPPHRWVLAALSSLAAYAALAGYDRVALLHLRRKISWLFIALCSFTTYALSHNIGASVLSGAVVRYRAYSSQGMSGSEIALLIAFCSFTFMLGILTLSAFVLLIEPEILQRFNADLPISVGYVLGYGSLAIVLLYVFGSWLQFKPLRIRQFTLEYPRLSVVAQQLIVGPLELIGAAAIIYFTLPAEGNPGFLIILGIFLVSFSAALISHAPGGLGVLELVFLTGLPDMNHADVLAALIIFRLFYLLIPFALSLLVVLYFERSQLLIRWYKKDGET</sequence>
<name>A0A849VP41_9HYPH</name>
<evidence type="ECO:0000256" key="5">
    <source>
        <dbReference type="ARBA" id="ARBA00023136"/>
    </source>
</evidence>
<keyword evidence="5 6" id="KW-0472">Membrane</keyword>
<dbReference type="Proteomes" id="UP000550508">
    <property type="component" value="Unassembled WGS sequence"/>
</dbReference>
<evidence type="ECO:0000256" key="3">
    <source>
        <dbReference type="ARBA" id="ARBA00022692"/>
    </source>
</evidence>
<reference evidence="7 8" key="1">
    <citation type="submission" date="2020-05" db="EMBL/GenBank/DDBJ databases">
        <authorList>
            <person name="Kim M.K."/>
        </authorList>
    </citation>
    <scope>NUCLEOTIDE SEQUENCE [LARGE SCALE GENOMIC DNA]</scope>
    <source>
        <strain evidence="7 8">BT25</strain>
    </source>
</reference>
<feature type="transmembrane region" description="Helical" evidence="6">
    <location>
        <begin position="120"/>
        <end position="145"/>
    </location>
</feature>
<evidence type="ECO:0000256" key="4">
    <source>
        <dbReference type="ARBA" id="ARBA00022989"/>
    </source>
</evidence>
<evidence type="ECO:0000313" key="7">
    <source>
        <dbReference type="EMBL" id="NTS31692.1"/>
    </source>
</evidence>
<feature type="transmembrane region" description="Helical" evidence="6">
    <location>
        <begin position="202"/>
        <end position="224"/>
    </location>
</feature>
<dbReference type="Pfam" id="PF03706">
    <property type="entry name" value="LPG_synthase_TM"/>
    <property type="match status" value="1"/>
</dbReference>
<feature type="transmembrane region" description="Helical" evidence="6">
    <location>
        <begin position="275"/>
        <end position="300"/>
    </location>
</feature>
<feature type="transmembrane region" description="Helical" evidence="6">
    <location>
        <begin position="44"/>
        <end position="64"/>
    </location>
</feature>
<feature type="transmembrane region" description="Helical" evidence="6">
    <location>
        <begin position="76"/>
        <end position="100"/>
    </location>
</feature>
<dbReference type="InterPro" id="IPR022791">
    <property type="entry name" value="L-PG_synthase/AglD"/>
</dbReference>
<dbReference type="PANTHER" id="PTHR39087">
    <property type="entry name" value="UPF0104 MEMBRANE PROTEIN MJ1595"/>
    <property type="match status" value="1"/>
</dbReference>
<protein>
    <submittedName>
        <fullName evidence="7">UPF0104 family protein</fullName>
    </submittedName>
</protein>
<feature type="transmembrane region" description="Helical" evidence="6">
    <location>
        <begin position="231"/>
        <end position="255"/>
    </location>
</feature>
<keyword evidence="2" id="KW-1003">Cell membrane</keyword>
<evidence type="ECO:0000256" key="6">
    <source>
        <dbReference type="SAM" id="Phobius"/>
    </source>
</evidence>